<keyword evidence="2" id="KW-1185">Reference proteome</keyword>
<comment type="caution">
    <text evidence="1">The sequence shown here is derived from an EMBL/GenBank/DDBJ whole genome shotgun (WGS) entry which is preliminary data.</text>
</comment>
<dbReference type="Gene3D" id="3.90.25.10">
    <property type="entry name" value="UDP-galactose 4-epimerase, domain 1"/>
    <property type="match status" value="1"/>
</dbReference>
<dbReference type="OrthoDB" id="419598at2759"/>
<organism evidence="1 2">
    <name type="scientific">Aspergillus viridinutans</name>
    <dbReference type="NCBI Taxonomy" id="75553"/>
    <lineage>
        <taxon>Eukaryota</taxon>
        <taxon>Fungi</taxon>
        <taxon>Dikarya</taxon>
        <taxon>Ascomycota</taxon>
        <taxon>Pezizomycotina</taxon>
        <taxon>Eurotiomycetes</taxon>
        <taxon>Eurotiomycetidae</taxon>
        <taxon>Eurotiales</taxon>
        <taxon>Aspergillaceae</taxon>
        <taxon>Aspergillus</taxon>
        <taxon>Aspergillus subgen. Fumigati</taxon>
    </lineage>
</organism>
<dbReference type="RefSeq" id="XP_043128493.1">
    <property type="nucleotide sequence ID" value="XM_043272558.1"/>
</dbReference>
<dbReference type="Proteomes" id="UP000710440">
    <property type="component" value="Unassembled WGS sequence"/>
</dbReference>
<gene>
    <name evidence="1" type="ORF">Aspvir_009413</name>
</gene>
<evidence type="ECO:0000313" key="2">
    <source>
        <dbReference type="Proteomes" id="UP000710440"/>
    </source>
</evidence>
<evidence type="ECO:0000313" key="1">
    <source>
        <dbReference type="EMBL" id="GIK05307.1"/>
    </source>
</evidence>
<proteinExistence type="predicted"/>
<name>A0A9P3F4J0_ASPVI</name>
<dbReference type="AlphaFoldDB" id="A0A9P3F4J0"/>
<dbReference type="SUPFAM" id="SSF51735">
    <property type="entry name" value="NAD(P)-binding Rossmann-fold domains"/>
    <property type="match status" value="1"/>
</dbReference>
<reference evidence="1 2" key="1">
    <citation type="submission" date="2021-02" db="EMBL/GenBank/DDBJ databases">
        <title>Pan-genome distribution and transcriptional activeness of fungal secondary metabolism genes in Aspergillus section Fumigati.</title>
        <authorList>
            <person name="Takahashi H."/>
            <person name="Umemura M."/>
            <person name="Ninomiya A."/>
            <person name="Kusuya Y."/>
            <person name="Urayama S."/>
            <person name="Shimizu M."/>
            <person name="Watanabe A."/>
            <person name="Kamei K."/>
            <person name="Yaguchi T."/>
            <person name="Hagiwara D."/>
        </authorList>
    </citation>
    <scope>NUCLEOTIDE SEQUENCE [LARGE SCALE GENOMIC DNA]</scope>
    <source>
        <strain evidence="1 2">IFM 47045</strain>
    </source>
</reference>
<dbReference type="InterPro" id="IPR036291">
    <property type="entry name" value="NAD(P)-bd_dom_sf"/>
</dbReference>
<dbReference type="EMBL" id="BOPL01000008">
    <property type="protein sequence ID" value="GIK05307.1"/>
    <property type="molecule type" value="Genomic_DNA"/>
</dbReference>
<protein>
    <submittedName>
        <fullName evidence="1">Uncharacterized protein</fullName>
    </submittedName>
</protein>
<accession>A0A9P3F4J0</accession>
<dbReference type="GeneID" id="66937395"/>
<sequence>MCRGHYVARIIADPRTLNKKVHIYNEVYARNQVYDLLERLSGEKLERRYISEEDAYARVRGSCCSQERPDRWKCISRTHDFSAVLLLGIRGDNTPEYAEYLGYLSGKDVYPDFKFTKLEEFIQEVLEGKAKGIYQSGSQ</sequence>
<dbReference type="Gene3D" id="3.40.50.720">
    <property type="entry name" value="NAD(P)-binding Rossmann-like Domain"/>
    <property type="match status" value="1"/>
</dbReference>